<sequence length="54" mass="5869">MACLAFAVLEIGLICICSGTWAKEMPESFQLNADAARIIVLARRTASWHALASF</sequence>
<evidence type="ECO:0000313" key="2">
    <source>
        <dbReference type="EMBL" id="EAT83339.1"/>
    </source>
</evidence>
<protein>
    <submittedName>
        <fullName evidence="2">Uncharacterized protein</fullName>
    </submittedName>
</protein>
<dbReference type="InParanoid" id="Q0UGG7"/>
<dbReference type="AlphaFoldDB" id="Q0UGG7"/>
<keyword evidence="1" id="KW-0732">Signal</keyword>
<dbReference type="EMBL" id="CH445338">
    <property type="protein sequence ID" value="EAT83339.1"/>
    <property type="molecule type" value="Genomic_DNA"/>
</dbReference>
<proteinExistence type="predicted"/>
<feature type="signal peptide" evidence="1">
    <location>
        <begin position="1"/>
        <end position="22"/>
    </location>
</feature>
<dbReference type="GeneID" id="5976350"/>
<organism evidence="2 3">
    <name type="scientific">Phaeosphaeria nodorum (strain SN15 / ATCC MYA-4574 / FGSC 10173)</name>
    <name type="common">Glume blotch fungus</name>
    <name type="synonym">Parastagonospora nodorum</name>
    <dbReference type="NCBI Taxonomy" id="321614"/>
    <lineage>
        <taxon>Eukaryota</taxon>
        <taxon>Fungi</taxon>
        <taxon>Dikarya</taxon>
        <taxon>Ascomycota</taxon>
        <taxon>Pezizomycotina</taxon>
        <taxon>Dothideomycetes</taxon>
        <taxon>Pleosporomycetidae</taxon>
        <taxon>Pleosporales</taxon>
        <taxon>Pleosporineae</taxon>
        <taxon>Phaeosphaeriaceae</taxon>
        <taxon>Parastagonospora</taxon>
    </lineage>
</organism>
<name>Q0UGG7_PHANO</name>
<gene>
    <name evidence="2" type="ORF">SNOG_09147</name>
</gene>
<dbReference type="KEGG" id="pno:SNOG_09147"/>
<reference evidence="3" key="1">
    <citation type="journal article" date="2007" name="Plant Cell">
        <title>Dothideomycete-plant interactions illuminated by genome sequencing and EST analysis of the wheat pathogen Stagonospora nodorum.</title>
        <authorList>
            <person name="Hane J.K."/>
            <person name="Lowe R.G."/>
            <person name="Solomon P.S."/>
            <person name="Tan K.C."/>
            <person name="Schoch C.L."/>
            <person name="Spatafora J.W."/>
            <person name="Crous P.W."/>
            <person name="Kodira C."/>
            <person name="Birren B.W."/>
            <person name="Galagan J.E."/>
            <person name="Torriani S.F."/>
            <person name="McDonald B.A."/>
            <person name="Oliver R.P."/>
        </authorList>
    </citation>
    <scope>NUCLEOTIDE SEQUENCE [LARGE SCALE GENOMIC DNA]</scope>
    <source>
        <strain evidence="3">SN15 / ATCC MYA-4574 / FGSC 10173</strain>
    </source>
</reference>
<evidence type="ECO:0000313" key="3">
    <source>
        <dbReference type="Proteomes" id="UP000001055"/>
    </source>
</evidence>
<evidence type="ECO:0000256" key="1">
    <source>
        <dbReference type="SAM" id="SignalP"/>
    </source>
</evidence>
<dbReference type="RefSeq" id="XP_001799449.1">
    <property type="nucleotide sequence ID" value="XM_001799397.1"/>
</dbReference>
<dbReference type="Proteomes" id="UP000001055">
    <property type="component" value="Unassembled WGS sequence"/>
</dbReference>
<accession>Q0UGG7</accession>
<feature type="chain" id="PRO_5004177808" evidence="1">
    <location>
        <begin position="23"/>
        <end position="54"/>
    </location>
</feature>